<dbReference type="InterPro" id="IPR016135">
    <property type="entry name" value="UBQ-conjugating_enzyme/RWD"/>
</dbReference>
<dbReference type="Proteomes" id="UP000274504">
    <property type="component" value="Unassembled WGS sequence"/>
</dbReference>
<protein>
    <submittedName>
        <fullName evidence="9">UBIQUITIN_CONJUGAT_2 domain-containing protein</fullName>
    </submittedName>
</protein>
<dbReference type="PROSITE" id="PS00183">
    <property type="entry name" value="UBC_1"/>
    <property type="match status" value="1"/>
</dbReference>
<keyword evidence="2 4" id="KW-0833">Ubl conjugation pathway</keyword>
<evidence type="ECO:0000313" key="8">
    <source>
        <dbReference type="Proteomes" id="UP000274504"/>
    </source>
</evidence>
<comment type="similarity">
    <text evidence="4">Belongs to the ubiquitin-conjugating enzyme family.</text>
</comment>
<evidence type="ECO:0000313" key="7">
    <source>
        <dbReference type="EMBL" id="VDL18959.1"/>
    </source>
</evidence>
<dbReference type="SMART" id="SM00212">
    <property type="entry name" value="UBCc"/>
    <property type="match status" value="1"/>
</dbReference>
<organism evidence="9">
    <name type="scientific">Hymenolepis diminuta</name>
    <name type="common">Rat tapeworm</name>
    <dbReference type="NCBI Taxonomy" id="6216"/>
    <lineage>
        <taxon>Eukaryota</taxon>
        <taxon>Metazoa</taxon>
        <taxon>Spiralia</taxon>
        <taxon>Lophotrochozoa</taxon>
        <taxon>Platyhelminthes</taxon>
        <taxon>Cestoda</taxon>
        <taxon>Eucestoda</taxon>
        <taxon>Cyclophyllidea</taxon>
        <taxon>Hymenolepididae</taxon>
        <taxon>Hymenolepis</taxon>
    </lineage>
</organism>
<proteinExistence type="inferred from homology"/>
<dbReference type="EMBL" id="UYSG01000279">
    <property type="protein sequence ID" value="VDL18959.1"/>
    <property type="molecule type" value="Genomic_DNA"/>
</dbReference>
<feature type="compositionally biased region" description="Basic residues" evidence="5">
    <location>
        <begin position="146"/>
        <end position="160"/>
    </location>
</feature>
<sequence length="160" mass="18095">PDTPYEGGKFTVTFRFPYEFPKCPPKVNFETSIFHPNINHSGEVCLEILHGAWQPRITISKGMCLPFAKSLPFTILSLMAYPLSEGAINPQVARMLDNSREQFNSMARTWTRNYAWVRSASPYASPTTTQSGVEKDKRSSSDSKSSKRSKKSKSPKRNKK</sequence>
<feature type="region of interest" description="Disordered" evidence="5">
    <location>
        <begin position="122"/>
        <end position="160"/>
    </location>
</feature>
<feature type="compositionally biased region" description="Basic and acidic residues" evidence="5">
    <location>
        <begin position="133"/>
        <end position="145"/>
    </location>
</feature>
<dbReference type="GO" id="GO:0005524">
    <property type="term" value="F:ATP binding"/>
    <property type="evidence" value="ECO:0007669"/>
    <property type="project" value="UniProtKB-UniRule"/>
</dbReference>
<keyword evidence="4" id="KW-0547">Nucleotide-binding</keyword>
<dbReference type="SUPFAM" id="SSF54495">
    <property type="entry name" value="UBC-like"/>
    <property type="match status" value="1"/>
</dbReference>
<accession>A0A0R3SAT6</accession>
<evidence type="ECO:0000256" key="1">
    <source>
        <dbReference type="ARBA" id="ARBA00022679"/>
    </source>
</evidence>
<dbReference type="PANTHER" id="PTHR24068">
    <property type="entry name" value="UBIQUITIN-CONJUGATING ENZYME E2"/>
    <property type="match status" value="1"/>
</dbReference>
<dbReference type="OrthoDB" id="9973183at2759"/>
<feature type="domain" description="UBC core" evidence="6">
    <location>
        <begin position="1"/>
        <end position="116"/>
    </location>
</feature>
<evidence type="ECO:0000313" key="9">
    <source>
        <dbReference type="WBParaSite" id="HDID_0000149701-mRNA-1"/>
    </source>
</evidence>
<reference evidence="9" key="1">
    <citation type="submission" date="2017-02" db="UniProtKB">
        <authorList>
            <consortium name="WormBaseParasite"/>
        </authorList>
    </citation>
    <scope>IDENTIFICATION</scope>
</reference>
<feature type="compositionally biased region" description="Polar residues" evidence="5">
    <location>
        <begin position="122"/>
        <end position="132"/>
    </location>
</feature>
<reference evidence="7 8" key="2">
    <citation type="submission" date="2018-11" db="EMBL/GenBank/DDBJ databases">
        <authorList>
            <consortium name="Pathogen Informatics"/>
        </authorList>
    </citation>
    <scope>NUCLEOTIDE SEQUENCE [LARGE SCALE GENOMIC DNA]</scope>
</reference>
<dbReference type="InterPro" id="IPR000608">
    <property type="entry name" value="UBC"/>
</dbReference>
<feature type="active site" description="Glycyl thioester intermediate" evidence="3">
    <location>
        <position position="45"/>
    </location>
</feature>
<dbReference type="Pfam" id="PF00179">
    <property type="entry name" value="UQ_con"/>
    <property type="match status" value="1"/>
</dbReference>
<dbReference type="PROSITE" id="PS50127">
    <property type="entry name" value="UBC_2"/>
    <property type="match status" value="1"/>
</dbReference>
<name>A0A0R3SAT6_HYMDI</name>
<evidence type="ECO:0000256" key="3">
    <source>
        <dbReference type="PROSITE-ProRule" id="PRU10133"/>
    </source>
</evidence>
<evidence type="ECO:0000256" key="4">
    <source>
        <dbReference type="RuleBase" id="RU362109"/>
    </source>
</evidence>
<dbReference type="GO" id="GO:0016740">
    <property type="term" value="F:transferase activity"/>
    <property type="evidence" value="ECO:0007669"/>
    <property type="project" value="UniProtKB-KW"/>
</dbReference>
<keyword evidence="4" id="KW-0067">ATP-binding</keyword>
<dbReference type="STRING" id="6216.A0A0R3SAT6"/>
<gene>
    <name evidence="7" type="ORF">HDID_LOCUS1498</name>
</gene>
<evidence type="ECO:0000256" key="5">
    <source>
        <dbReference type="SAM" id="MobiDB-lite"/>
    </source>
</evidence>
<dbReference type="WBParaSite" id="HDID_0000149701-mRNA-1">
    <property type="protein sequence ID" value="HDID_0000149701-mRNA-1"/>
    <property type="gene ID" value="HDID_0000149701"/>
</dbReference>
<dbReference type="AlphaFoldDB" id="A0A0R3SAT6"/>
<keyword evidence="1" id="KW-0808">Transferase</keyword>
<evidence type="ECO:0000256" key="2">
    <source>
        <dbReference type="ARBA" id="ARBA00022786"/>
    </source>
</evidence>
<dbReference type="Gene3D" id="3.10.110.10">
    <property type="entry name" value="Ubiquitin Conjugating Enzyme"/>
    <property type="match status" value="1"/>
</dbReference>
<dbReference type="InterPro" id="IPR023313">
    <property type="entry name" value="UBQ-conjugating_AS"/>
</dbReference>
<evidence type="ECO:0000259" key="6">
    <source>
        <dbReference type="PROSITE" id="PS50127"/>
    </source>
</evidence>